<reference evidence="5 6" key="1">
    <citation type="submission" date="2016-10" db="EMBL/GenBank/DDBJ databases">
        <authorList>
            <person name="de Groot N.N."/>
        </authorList>
    </citation>
    <scope>NUCLEOTIDE SEQUENCE [LARGE SCALE GENOMIC DNA]</scope>
    <source>
        <strain evidence="5 6">DSM 9990</strain>
    </source>
</reference>
<name>A0A1I4W1V6_9BACT</name>
<evidence type="ECO:0000256" key="3">
    <source>
        <dbReference type="ARBA" id="ARBA00022845"/>
    </source>
</evidence>
<dbReference type="PANTHER" id="PTHR39190:SF1">
    <property type="entry name" value="FLAGELLAR ASSEMBLY FACTOR FLIW"/>
    <property type="match status" value="1"/>
</dbReference>
<dbReference type="HAMAP" id="MF_01185">
    <property type="entry name" value="FliW"/>
    <property type="match status" value="1"/>
</dbReference>
<dbReference type="GO" id="GO:0044780">
    <property type="term" value="P:bacterial-type flagellum assembly"/>
    <property type="evidence" value="ECO:0007669"/>
    <property type="project" value="UniProtKB-UniRule"/>
</dbReference>
<organism evidence="5 6">
    <name type="scientific">Thermodesulforhabdus norvegica</name>
    <dbReference type="NCBI Taxonomy" id="39841"/>
    <lineage>
        <taxon>Bacteria</taxon>
        <taxon>Pseudomonadati</taxon>
        <taxon>Thermodesulfobacteriota</taxon>
        <taxon>Syntrophobacteria</taxon>
        <taxon>Syntrophobacterales</taxon>
        <taxon>Thermodesulforhabdaceae</taxon>
        <taxon>Thermodesulforhabdus</taxon>
    </lineage>
</organism>
<gene>
    <name evidence="4" type="primary">fliW</name>
    <name evidence="5" type="ORF">SAMN05660836_02558</name>
</gene>
<keyword evidence="5" id="KW-0969">Cilium</keyword>
<dbReference type="RefSeq" id="WP_093396338.1">
    <property type="nucleotide sequence ID" value="NZ_FOUU01000013.1"/>
</dbReference>
<keyword evidence="4" id="KW-0143">Chaperone</keyword>
<evidence type="ECO:0000256" key="4">
    <source>
        <dbReference type="HAMAP-Rule" id="MF_01185"/>
    </source>
</evidence>
<dbReference type="GO" id="GO:0005737">
    <property type="term" value="C:cytoplasm"/>
    <property type="evidence" value="ECO:0007669"/>
    <property type="project" value="UniProtKB-SubCell"/>
</dbReference>
<dbReference type="STRING" id="39841.SAMN05660836_02558"/>
<protein>
    <recommendedName>
        <fullName evidence="4">Flagellar assembly factor FliW</fullName>
    </recommendedName>
</protein>
<comment type="function">
    <text evidence="4">Acts as an anti-CsrA protein, binds CsrA and prevents it from repressing translation of its target genes, one of which is flagellin. Binds to flagellin and participates in the assembly of the flagellum.</text>
</comment>
<dbReference type="Gene3D" id="2.30.290.10">
    <property type="entry name" value="BH3618-like"/>
    <property type="match status" value="1"/>
</dbReference>
<dbReference type="InterPro" id="IPR003775">
    <property type="entry name" value="Flagellar_assembly_factor_FliW"/>
</dbReference>
<keyword evidence="2 4" id="KW-1005">Bacterial flagellum biogenesis</keyword>
<dbReference type="SUPFAM" id="SSF141457">
    <property type="entry name" value="BH3618-like"/>
    <property type="match status" value="1"/>
</dbReference>
<sequence>MKIETTRFGIIEVADDRVITFPWGIPGFENVKRYVLIDHKDTPFRWLQAVDEPSLAFVVCPPEIIGIQYNIPAEKLEPLEAENQEDAVVMTLISFDREKNIIRFHIRSPLIFSLSNRKAYQWTMDAGEVKKYVNLPEGMEWQDIHVE</sequence>
<evidence type="ECO:0000313" key="6">
    <source>
        <dbReference type="Proteomes" id="UP000199611"/>
    </source>
</evidence>
<dbReference type="InterPro" id="IPR024046">
    <property type="entry name" value="Flagellar_assmbl_FliW_dom_sf"/>
</dbReference>
<dbReference type="AlphaFoldDB" id="A0A1I4W1V6"/>
<keyword evidence="6" id="KW-1185">Reference proteome</keyword>
<dbReference type="OrthoDB" id="9801235at2"/>
<dbReference type="Proteomes" id="UP000199611">
    <property type="component" value="Unassembled WGS sequence"/>
</dbReference>
<evidence type="ECO:0000256" key="1">
    <source>
        <dbReference type="ARBA" id="ARBA00022490"/>
    </source>
</evidence>
<accession>A0A1I4W1V6</accession>
<keyword evidence="5" id="KW-0966">Cell projection</keyword>
<evidence type="ECO:0000313" key="5">
    <source>
        <dbReference type="EMBL" id="SFN07455.1"/>
    </source>
</evidence>
<keyword evidence="1 4" id="KW-0963">Cytoplasm</keyword>
<dbReference type="Pfam" id="PF02623">
    <property type="entry name" value="FliW"/>
    <property type="match status" value="1"/>
</dbReference>
<proteinExistence type="inferred from homology"/>
<evidence type="ECO:0000256" key="2">
    <source>
        <dbReference type="ARBA" id="ARBA00022795"/>
    </source>
</evidence>
<keyword evidence="3 4" id="KW-0810">Translation regulation</keyword>
<dbReference type="PANTHER" id="PTHR39190">
    <property type="entry name" value="FLAGELLAR ASSEMBLY FACTOR FLIW"/>
    <property type="match status" value="1"/>
</dbReference>
<keyword evidence="5" id="KW-0282">Flagellum</keyword>
<comment type="subcellular location">
    <subcellularLocation>
        <location evidence="4">Cytoplasm</location>
    </subcellularLocation>
</comment>
<dbReference type="EMBL" id="FOUU01000013">
    <property type="protein sequence ID" value="SFN07455.1"/>
    <property type="molecule type" value="Genomic_DNA"/>
</dbReference>
<comment type="subunit">
    <text evidence="4">Interacts with translational regulator CsrA and flagellin(s).</text>
</comment>
<dbReference type="GO" id="GO:0006417">
    <property type="term" value="P:regulation of translation"/>
    <property type="evidence" value="ECO:0007669"/>
    <property type="project" value="UniProtKB-KW"/>
</dbReference>
<comment type="similarity">
    <text evidence="4">Belongs to the FliW family.</text>
</comment>